<reference evidence="7 8" key="1">
    <citation type="journal article" date="2011" name="J. Bacteriol.">
        <title>Genome sequence of the verrucomicrobium Opitutus terrae PB90-1, an abundant inhabitant of rice paddy soil ecosystems.</title>
        <authorList>
            <person name="van Passel M.W."/>
            <person name="Kant R."/>
            <person name="Palva A."/>
            <person name="Copeland A."/>
            <person name="Lucas S."/>
            <person name="Lapidus A."/>
            <person name="Glavina del Rio T."/>
            <person name="Pitluck S."/>
            <person name="Goltsman E."/>
            <person name="Clum A."/>
            <person name="Sun H."/>
            <person name="Schmutz J."/>
            <person name="Larimer F.W."/>
            <person name="Land M.L."/>
            <person name="Hauser L."/>
            <person name="Kyrpides N."/>
            <person name="Mikhailova N."/>
            <person name="Richardson P.P."/>
            <person name="Janssen P.H."/>
            <person name="de Vos W.M."/>
            <person name="Smidt H."/>
        </authorList>
    </citation>
    <scope>NUCLEOTIDE SEQUENCE [LARGE SCALE GENOMIC DNA]</scope>
    <source>
        <strain evidence="8">DSM 11246 / JCM 15787 / PB90-1</strain>
    </source>
</reference>
<dbReference type="InterPro" id="IPR038330">
    <property type="entry name" value="TspO/MBR-related_sf"/>
</dbReference>
<dbReference type="Pfam" id="PF03073">
    <property type="entry name" value="TspO_MBR"/>
    <property type="match status" value="1"/>
</dbReference>
<dbReference type="EMBL" id="CP001032">
    <property type="protein sequence ID" value="ACB74971.1"/>
    <property type="molecule type" value="Genomic_DNA"/>
</dbReference>
<name>B1ZUT7_OPITP</name>
<dbReference type="eggNOG" id="COG3476">
    <property type="taxonomic scope" value="Bacteria"/>
</dbReference>
<sequence>MKSSRWLPLGLFLLLAAFAGTIGAIATATSVHTWYPTLQKPAWTPPNWLFGPAWTLLYILMSIAAWRVWRVGGEADARHTSRLFAAQLALNALWSVLFFGLHRPGLALVEVIVLWLVLIRIYVRFRAADRIAGWLWLPYLLWVSYATLLNAAVWELNR</sequence>
<dbReference type="RefSeq" id="WP_012374508.1">
    <property type="nucleotide sequence ID" value="NC_010571.1"/>
</dbReference>
<feature type="transmembrane region" description="Helical" evidence="6">
    <location>
        <begin position="47"/>
        <end position="69"/>
    </location>
</feature>
<accession>B1ZUT7</accession>
<dbReference type="GO" id="GO:0033013">
    <property type="term" value="P:tetrapyrrole metabolic process"/>
    <property type="evidence" value="ECO:0007669"/>
    <property type="project" value="UniProtKB-ARBA"/>
</dbReference>
<dbReference type="CDD" id="cd15904">
    <property type="entry name" value="TSPO_MBR"/>
    <property type="match status" value="1"/>
</dbReference>
<comment type="subcellular location">
    <subcellularLocation>
        <location evidence="1">Membrane</location>
        <topology evidence="1">Multi-pass membrane protein</topology>
    </subcellularLocation>
</comment>
<proteinExistence type="inferred from homology"/>
<keyword evidence="3 6" id="KW-0812">Transmembrane</keyword>
<evidence type="ECO:0000256" key="4">
    <source>
        <dbReference type="ARBA" id="ARBA00022989"/>
    </source>
</evidence>
<evidence type="ECO:0000256" key="6">
    <source>
        <dbReference type="SAM" id="Phobius"/>
    </source>
</evidence>
<dbReference type="PANTHER" id="PTHR10057">
    <property type="entry name" value="PERIPHERAL-TYPE BENZODIAZEPINE RECEPTOR"/>
    <property type="match status" value="1"/>
</dbReference>
<dbReference type="AlphaFoldDB" id="B1ZUT7"/>
<feature type="transmembrane region" description="Helical" evidence="6">
    <location>
        <begin position="105"/>
        <end position="123"/>
    </location>
</feature>
<dbReference type="InterPro" id="IPR004307">
    <property type="entry name" value="TspO_MBR"/>
</dbReference>
<evidence type="ECO:0000313" key="7">
    <source>
        <dbReference type="EMBL" id="ACB74971.1"/>
    </source>
</evidence>
<evidence type="ECO:0000256" key="2">
    <source>
        <dbReference type="ARBA" id="ARBA00007524"/>
    </source>
</evidence>
<feature type="transmembrane region" description="Helical" evidence="6">
    <location>
        <begin position="135"/>
        <end position="154"/>
    </location>
</feature>
<evidence type="ECO:0000256" key="5">
    <source>
        <dbReference type="ARBA" id="ARBA00023136"/>
    </source>
</evidence>
<dbReference type="GO" id="GO:0016020">
    <property type="term" value="C:membrane"/>
    <property type="evidence" value="ECO:0007669"/>
    <property type="project" value="UniProtKB-SubCell"/>
</dbReference>
<dbReference type="Proteomes" id="UP000007013">
    <property type="component" value="Chromosome"/>
</dbReference>
<dbReference type="Gene3D" id="1.20.1260.100">
    <property type="entry name" value="TspO/MBR protein"/>
    <property type="match status" value="1"/>
</dbReference>
<evidence type="ECO:0000256" key="1">
    <source>
        <dbReference type="ARBA" id="ARBA00004141"/>
    </source>
</evidence>
<dbReference type="KEGG" id="ote:Oter_1687"/>
<evidence type="ECO:0000313" key="8">
    <source>
        <dbReference type="Proteomes" id="UP000007013"/>
    </source>
</evidence>
<dbReference type="STRING" id="452637.Oter_1687"/>
<dbReference type="HOGENOM" id="CLU_091805_2_0_0"/>
<dbReference type="FunFam" id="1.20.1260.100:FF:000001">
    <property type="entry name" value="translocator protein 2"/>
    <property type="match status" value="1"/>
</dbReference>
<dbReference type="PANTHER" id="PTHR10057:SF0">
    <property type="entry name" value="TRANSLOCATOR PROTEIN"/>
    <property type="match status" value="1"/>
</dbReference>
<feature type="transmembrane region" description="Helical" evidence="6">
    <location>
        <begin position="81"/>
        <end position="99"/>
    </location>
</feature>
<evidence type="ECO:0000256" key="3">
    <source>
        <dbReference type="ARBA" id="ARBA00022692"/>
    </source>
</evidence>
<organism evidence="7 8">
    <name type="scientific">Opitutus terrae (strain DSM 11246 / JCM 15787 / PB90-1)</name>
    <dbReference type="NCBI Taxonomy" id="452637"/>
    <lineage>
        <taxon>Bacteria</taxon>
        <taxon>Pseudomonadati</taxon>
        <taxon>Verrucomicrobiota</taxon>
        <taxon>Opitutia</taxon>
        <taxon>Opitutales</taxon>
        <taxon>Opitutaceae</taxon>
        <taxon>Opitutus</taxon>
    </lineage>
</organism>
<keyword evidence="4 6" id="KW-1133">Transmembrane helix</keyword>
<comment type="similarity">
    <text evidence="2">Belongs to the TspO/BZRP family.</text>
</comment>
<keyword evidence="8" id="KW-1185">Reference proteome</keyword>
<gene>
    <name evidence="7" type="ordered locus">Oter_1687</name>
</gene>
<protein>
    <submittedName>
        <fullName evidence="7">TspO and MBR like protein</fullName>
    </submittedName>
</protein>
<keyword evidence="5 6" id="KW-0472">Membrane</keyword>
<dbReference type="PIRSF" id="PIRSF005859">
    <property type="entry name" value="PBR"/>
    <property type="match status" value="1"/>
</dbReference>
<dbReference type="OrthoDB" id="9795496at2"/>